<dbReference type="AlphaFoldDB" id="A0A699ZTS3"/>
<feature type="region of interest" description="Disordered" evidence="1">
    <location>
        <begin position="64"/>
        <end position="94"/>
    </location>
</feature>
<proteinExistence type="predicted"/>
<accession>A0A699ZTS3</accession>
<gene>
    <name evidence="2" type="ORF">HaLaN_19483</name>
</gene>
<dbReference type="Proteomes" id="UP000485058">
    <property type="component" value="Unassembled WGS sequence"/>
</dbReference>
<evidence type="ECO:0000313" key="2">
    <source>
        <dbReference type="EMBL" id="GFH22076.1"/>
    </source>
</evidence>
<organism evidence="2 3">
    <name type="scientific">Haematococcus lacustris</name>
    <name type="common">Green alga</name>
    <name type="synonym">Haematococcus pluvialis</name>
    <dbReference type="NCBI Taxonomy" id="44745"/>
    <lineage>
        <taxon>Eukaryota</taxon>
        <taxon>Viridiplantae</taxon>
        <taxon>Chlorophyta</taxon>
        <taxon>core chlorophytes</taxon>
        <taxon>Chlorophyceae</taxon>
        <taxon>CS clade</taxon>
        <taxon>Chlamydomonadales</taxon>
        <taxon>Haematococcaceae</taxon>
        <taxon>Haematococcus</taxon>
    </lineage>
</organism>
<comment type="caution">
    <text evidence="2">The sequence shown here is derived from an EMBL/GenBank/DDBJ whole genome shotgun (WGS) entry which is preliminary data.</text>
</comment>
<evidence type="ECO:0000313" key="3">
    <source>
        <dbReference type="Proteomes" id="UP000485058"/>
    </source>
</evidence>
<reference evidence="2 3" key="1">
    <citation type="submission" date="2020-02" db="EMBL/GenBank/DDBJ databases">
        <title>Draft genome sequence of Haematococcus lacustris strain NIES-144.</title>
        <authorList>
            <person name="Morimoto D."/>
            <person name="Nakagawa S."/>
            <person name="Yoshida T."/>
            <person name="Sawayama S."/>
        </authorList>
    </citation>
    <scope>NUCLEOTIDE SEQUENCE [LARGE SCALE GENOMIC DNA]</scope>
    <source>
        <strain evidence="2 3">NIES-144</strain>
    </source>
</reference>
<evidence type="ECO:0000256" key="1">
    <source>
        <dbReference type="SAM" id="MobiDB-lite"/>
    </source>
</evidence>
<dbReference type="EMBL" id="BLLF01001963">
    <property type="protein sequence ID" value="GFH22076.1"/>
    <property type="molecule type" value="Genomic_DNA"/>
</dbReference>
<sequence>MSMRTTNPCGCHVTSYVPWNLYPPDANANAGANTAALKRALQPELLASCSARELMQLCAAVSKHGSSHTSSSGAGSGGPTARRSGHNSQERQAAQAGVELPGILGGSSTLCENNGRVQDDTAYTLRRSRGVYGRGDEVEVFCFGLV</sequence>
<name>A0A699ZTS3_HAELA</name>
<protein>
    <submittedName>
        <fullName evidence="2">Uncharacterized protein</fullName>
    </submittedName>
</protein>
<keyword evidence="3" id="KW-1185">Reference proteome</keyword>